<keyword evidence="4" id="KW-1185">Reference proteome</keyword>
<sequence>MSLLCLAPLLLAQAVTATGPAAEECKANLPDKPVATAATAKPFYDQKADARAAMDAALAGAAQSGRSAVLVFGADWCHDSVALAKVLTSDAFKTEFGQDYSVTFIDVGVPQTGNGRNIELLARFKVKQLKGTPAMFVVGSDGRQRNKSKDALSWRNAESRGAAATLDWFRKLRG</sequence>
<evidence type="ECO:0000256" key="1">
    <source>
        <dbReference type="SAM" id="SignalP"/>
    </source>
</evidence>
<dbReference type="Proteomes" id="UP000321172">
    <property type="component" value="Chromosome"/>
</dbReference>
<proteinExistence type="predicted"/>
<dbReference type="SUPFAM" id="SSF52833">
    <property type="entry name" value="Thioredoxin-like"/>
    <property type="match status" value="1"/>
</dbReference>
<evidence type="ECO:0000259" key="2">
    <source>
        <dbReference type="PROSITE" id="PS51352"/>
    </source>
</evidence>
<feature type="signal peptide" evidence="1">
    <location>
        <begin position="1"/>
        <end position="17"/>
    </location>
</feature>
<organism evidence="3 4">
    <name type="scientific">Novosphingobium ginsenosidimutans</name>
    <dbReference type="NCBI Taxonomy" id="1176536"/>
    <lineage>
        <taxon>Bacteria</taxon>
        <taxon>Pseudomonadati</taxon>
        <taxon>Pseudomonadota</taxon>
        <taxon>Alphaproteobacteria</taxon>
        <taxon>Sphingomonadales</taxon>
        <taxon>Sphingomonadaceae</taxon>
        <taxon>Novosphingobium</taxon>
    </lineage>
</organism>
<evidence type="ECO:0000313" key="3">
    <source>
        <dbReference type="EMBL" id="QEA17316.1"/>
    </source>
</evidence>
<name>A0A5B8S6T8_9SPHN</name>
<dbReference type="AlphaFoldDB" id="A0A5B8S6T8"/>
<accession>A0A5B8S6T8</accession>
<dbReference type="Pfam" id="PF13899">
    <property type="entry name" value="Thioredoxin_7"/>
    <property type="match status" value="1"/>
</dbReference>
<reference evidence="3 4" key="1">
    <citation type="journal article" date="2013" name="J. Microbiol. Biotechnol.">
        <title>Novosphingobium ginsenosidimutans sp. nov., with the ability to convert ginsenoside.</title>
        <authorList>
            <person name="Kim J.K."/>
            <person name="He D."/>
            <person name="Liu Q.M."/>
            <person name="Park H.Y."/>
            <person name="Jung M.S."/>
            <person name="Yoon M.H."/>
            <person name="Kim S.C."/>
            <person name="Im W.T."/>
        </authorList>
    </citation>
    <scope>NUCLEOTIDE SEQUENCE [LARGE SCALE GENOMIC DNA]</scope>
    <source>
        <strain evidence="3 4">FW-6</strain>
    </source>
</reference>
<keyword evidence="1" id="KW-0732">Signal</keyword>
<dbReference type="PROSITE" id="PS51352">
    <property type="entry name" value="THIOREDOXIN_2"/>
    <property type="match status" value="1"/>
</dbReference>
<gene>
    <name evidence="3" type="ORF">FRF71_14885</name>
</gene>
<dbReference type="OrthoDB" id="7629852at2"/>
<dbReference type="InterPro" id="IPR013766">
    <property type="entry name" value="Thioredoxin_domain"/>
</dbReference>
<protein>
    <submittedName>
        <fullName evidence="3">Thioredoxin family protein</fullName>
    </submittedName>
</protein>
<feature type="chain" id="PRO_5023032689" evidence="1">
    <location>
        <begin position="18"/>
        <end position="174"/>
    </location>
</feature>
<evidence type="ECO:0000313" key="4">
    <source>
        <dbReference type="Proteomes" id="UP000321172"/>
    </source>
</evidence>
<dbReference type="EMBL" id="CP042345">
    <property type="protein sequence ID" value="QEA17316.1"/>
    <property type="molecule type" value="Genomic_DNA"/>
</dbReference>
<dbReference type="InterPro" id="IPR036249">
    <property type="entry name" value="Thioredoxin-like_sf"/>
</dbReference>
<feature type="domain" description="Thioredoxin" evidence="2">
    <location>
        <begin position="29"/>
        <end position="171"/>
    </location>
</feature>
<dbReference type="RefSeq" id="WP_147091395.1">
    <property type="nucleotide sequence ID" value="NZ_BAABJD010000002.1"/>
</dbReference>
<dbReference type="KEGG" id="ngf:FRF71_14885"/>
<dbReference type="Gene3D" id="3.40.30.10">
    <property type="entry name" value="Glutaredoxin"/>
    <property type="match status" value="1"/>
</dbReference>